<dbReference type="Proteomes" id="UP000247702">
    <property type="component" value="Unassembled WGS sequence"/>
</dbReference>
<evidence type="ECO:0000313" key="1">
    <source>
        <dbReference type="EMBL" id="GBC06263.1"/>
    </source>
</evidence>
<protein>
    <submittedName>
        <fullName evidence="2">Uncharacterized protein</fullName>
    </submittedName>
</protein>
<evidence type="ECO:0000313" key="3">
    <source>
        <dbReference type="Proteomes" id="UP000247702"/>
    </source>
</evidence>
<gene>
    <name evidence="1" type="ORF">RclHR1_06710013</name>
    <name evidence="2" type="ORF">RclHR1_06710014</name>
</gene>
<keyword evidence="3" id="KW-1185">Reference proteome</keyword>
<dbReference type="EMBL" id="BEXD01004061">
    <property type="protein sequence ID" value="GBC06263.1"/>
    <property type="molecule type" value="Genomic_DNA"/>
</dbReference>
<proteinExistence type="predicted"/>
<dbReference type="AlphaFoldDB" id="A0A2Z6RU26"/>
<organism evidence="2 3">
    <name type="scientific">Rhizophagus clarus</name>
    <dbReference type="NCBI Taxonomy" id="94130"/>
    <lineage>
        <taxon>Eukaryota</taxon>
        <taxon>Fungi</taxon>
        <taxon>Fungi incertae sedis</taxon>
        <taxon>Mucoromycota</taxon>
        <taxon>Glomeromycotina</taxon>
        <taxon>Glomeromycetes</taxon>
        <taxon>Glomerales</taxon>
        <taxon>Glomeraceae</taxon>
        <taxon>Rhizophagus</taxon>
    </lineage>
</organism>
<name>A0A2Z6RU26_9GLOM</name>
<sequence length="167" mass="19847">MGTPYFKIKTILKPYNLVETSKVILQAVNQKLMLTYSYRLEVLFENNKALFTLCLNPILWFDVYLRNKDLKDSVKFVRKYVTDTLLTEPYKNNKISPFEVEHTNPISNTAFKLCKFGKKCKAPRCDRVHSEICNGTSETWDGHCIDCEFYVIDNYVIWEQEKYYMMY</sequence>
<comment type="caution">
    <text evidence="2">The sequence shown here is derived from an EMBL/GenBank/DDBJ whole genome shotgun (WGS) entry which is preliminary data.</text>
</comment>
<evidence type="ECO:0000313" key="2">
    <source>
        <dbReference type="EMBL" id="GBC06264.1"/>
    </source>
</evidence>
<reference evidence="2 3" key="1">
    <citation type="submission" date="2017-11" db="EMBL/GenBank/DDBJ databases">
        <title>The genome of Rhizophagus clarus HR1 reveals common genetic basis of auxotrophy among arbuscular mycorrhizal fungi.</title>
        <authorList>
            <person name="Kobayashi Y."/>
        </authorList>
    </citation>
    <scope>NUCLEOTIDE SEQUENCE [LARGE SCALE GENOMIC DNA]</scope>
    <source>
        <strain evidence="2 3">HR1</strain>
    </source>
</reference>
<accession>A0A2Z6RU26</accession>
<dbReference type="EMBL" id="BEXD01004061">
    <property type="protein sequence ID" value="GBC06264.1"/>
    <property type="molecule type" value="Genomic_DNA"/>
</dbReference>